<dbReference type="InterPro" id="IPR000330">
    <property type="entry name" value="SNF2_N"/>
</dbReference>
<evidence type="ECO:0000259" key="1">
    <source>
        <dbReference type="Pfam" id="PF00176"/>
    </source>
</evidence>
<dbReference type="AlphaFoldDB" id="A0A183B4G8"/>
<accession>A0A183B4G8</accession>
<dbReference type="SUPFAM" id="SSF52540">
    <property type="entry name" value="P-loop containing nucleoside triphosphate hydrolases"/>
    <property type="match status" value="1"/>
</dbReference>
<dbReference type="InterPro" id="IPR038718">
    <property type="entry name" value="SNF2-like_sf"/>
</dbReference>
<sequence>LRHAFLRTVPGLILSPNCISGDAELVVAAHLGQLTVIDQESQAYCRPTSLSGSNISGNWGPHLIVTSRLSLPSWRTRLLTWCPGLKVVCLCLDVAGEPSGKSRRLRACVARGAVNICLTTYSALRARPSRYSQIQWSVIVFDQVHNLVHHLGGAGSNREINGYRSQTTMKPGCTGGPQPGGDLSSLSTDVTGSGEVKSSCSRHNAANSLDLFTSVLSCTGHRLLISSVPDLCHSLCGYRLYLLSRLLLLKDPVGSPTYESWVSELFKASAASQKRRTSQSSGSERPTKRQLIKFMEPFIVRLDEDDEWETLVCEEIVPCPMTTTQCELHDAVLATKT</sequence>
<organism evidence="2">
    <name type="scientific">Echinostoma caproni</name>
    <dbReference type="NCBI Taxonomy" id="27848"/>
    <lineage>
        <taxon>Eukaryota</taxon>
        <taxon>Metazoa</taxon>
        <taxon>Spiralia</taxon>
        <taxon>Lophotrochozoa</taxon>
        <taxon>Platyhelminthes</taxon>
        <taxon>Trematoda</taxon>
        <taxon>Digenea</taxon>
        <taxon>Plagiorchiida</taxon>
        <taxon>Echinostomata</taxon>
        <taxon>Echinostomatoidea</taxon>
        <taxon>Echinostomatidae</taxon>
        <taxon>Echinostoma</taxon>
    </lineage>
</organism>
<dbReference type="GO" id="GO:0005524">
    <property type="term" value="F:ATP binding"/>
    <property type="evidence" value="ECO:0007669"/>
    <property type="project" value="InterPro"/>
</dbReference>
<dbReference type="InterPro" id="IPR027417">
    <property type="entry name" value="P-loop_NTPase"/>
</dbReference>
<proteinExistence type="predicted"/>
<feature type="domain" description="SNF2 N-terminal" evidence="1">
    <location>
        <begin position="57"/>
        <end position="147"/>
    </location>
</feature>
<dbReference type="PANTHER" id="PTHR10799">
    <property type="entry name" value="SNF2/RAD54 HELICASE FAMILY"/>
    <property type="match status" value="1"/>
</dbReference>
<reference evidence="2" key="1">
    <citation type="submission" date="2016-06" db="UniProtKB">
        <authorList>
            <consortium name="WormBaseParasite"/>
        </authorList>
    </citation>
    <scope>IDENTIFICATION</scope>
</reference>
<name>A0A183B4G8_9TREM</name>
<protein>
    <submittedName>
        <fullName evidence="2">Helicase ATP-binding domain-containing protein</fullName>
    </submittedName>
</protein>
<evidence type="ECO:0000313" key="2">
    <source>
        <dbReference type="WBParaSite" id="ECPE_0001414301-mRNA-1"/>
    </source>
</evidence>
<dbReference type="Pfam" id="PF00176">
    <property type="entry name" value="SNF2-rel_dom"/>
    <property type="match status" value="1"/>
</dbReference>
<dbReference type="WBParaSite" id="ECPE_0001414301-mRNA-1">
    <property type="protein sequence ID" value="ECPE_0001414301-mRNA-1"/>
    <property type="gene ID" value="ECPE_0001414301"/>
</dbReference>
<dbReference type="Gene3D" id="3.40.50.10810">
    <property type="entry name" value="Tandem AAA-ATPase domain"/>
    <property type="match status" value="1"/>
</dbReference>